<keyword evidence="2" id="KW-1185">Reference proteome</keyword>
<dbReference type="AlphaFoldDB" id="A0AAU9CR61"/>
<dbReference type="KEGG" id="fax:FUAX_28990"/>
<gene>
    <name evidence="1" type="ORF">FUAX_28990</name>
</gene>
<reference evidence="1 2" key="1">
    <citation type="submission" date="2021-12" db="EMBL/GenBank/DDBJ databases">
        <title>Genome sequencing of bacteria with rrn-lacking chromosome and rrn-plasmid.</title>
        <authorList>
            <person name="Anda M."/>
            <person name="Iwasaki W."/>
        </authorList>
    </citation>
    <scope>NUCLEOTIDE SEQUENCE [LARGE SCALE GENOMIC DNA]</scope>
    <source>
        <strain evidence="1 2">DSM 100852</strain>
    </source>
</reference>
<accession>A0AAU9CR61</accession>
<dbReference type="EMBL" id="AP025314">
    <property type="protein sequence ID" value="BDD10467.1"/>
    <property type="molecule type" value="Genomic_DNA"/>
</dbReference>
<evidence type="ECO:0000313" key="2">
    <source>
        <dbReference type="Proteomes" id="UP001348817"/>
    </source>
</evidence>
<name>A0AAU9CR61_9BACT</name>
<evidence type="ECO:0000313" key="1">
    <source>
        <dbReference type="EMBL" id="BDD10467.1"/>
    </source>
</evidence>
<sequence>MRLAERGLYLPKKRSNARLFYCPVFWDARRADEMPPVFGIVVLFFGLAFDQLMEIVVGAFGEPHVPAQGVFFAHDIWRDGGVIR</sequence>
<dbReference type="Proteomes" id="UP001348817">
    <property type="component" value="Chromosome"/>
</dbReference>
<organism evidence="1 2">
    <name type="scientific">Fulvitalea axinellae</name>
    <dbReference type="NCBI Taxonomy" id="1182444"/>
    <lineage>
        <taxon>Bacteria</taxon>
        <taxon>Pseudomonadati</taxon>
        <taxon>Bacteroidota</taxon>
        <taxon>Cytophagia</taxon>
        <taxon>Cytophagales</taxon>
        <taxon>Persicobacteraceae</taxon>
        <taxon>Fulvitalea</taxon>
    </lineage>
</organism>
<proteinExistence type="predicted"/>
<protein>
    <submittedName>
        <fullName evidence="1">Uncharacterized protein</fullName>
    </submittedName>
</protein>